<name>A0A4R3NHQ7_9HYPH</name>
<accession>A0A4R3NHQ7</accession>
<protein>
    <submittedName>
        <fullName evidence="2">Uncharacterized protein DUF481</fullName>
    </submittedName>
</protein>
<evidence type="ECO:0000313" key="2">
    <source>
        <dbReference type="EMBL" id="TCT33030.1"/>
    </source>
</evidence>
<organism evidence="2 3">
    <name type="scientific">Martelella mediterranea</name>
    <dbReference type="NCBI Taxonomy" id="293089"/>
    <lineage>
        <taxon>Bacteria</taxon>
        <taxon>Pseudomonadati</taxon>
        <taxon>Pseudomonadota</taxon>
        <taxon>Alphaproteobacteria</taxon>
        <taxon>Hyphomicrobiales</taxon>
        <taxon>Aurantimonadaceae</taxon>
        <taxon>Martelella</taxon>
    </lineage>
</organism>
<evidence type="ECO:0000313" key="3">
    <source>
        <dbReference type="Proteomes" id="UP000295097"/>
    </source>
</evidence>
<comment type="caution">
    <text evidence="2">The sequence shown here is derived from an EMBL/GenBank/DDBJ whole genome shotgun (WGS) entry which is preliminary data.</text>
</comment>
<dbReference type="SUPFAM" id="SSF56925">
    <property type="entry name" value="OMPA-like"/>
    <property type="match status" value="1"/>
</dbReference>
<reference evidence="2 3" key="1">
    <citation type="submission" date="2019-03" db="EMBL/GenBank/DDBJ databases">
        <title>Freshwater and sediment microbial communities from various areas in North America, analyzing microbe dynamics in response to fracking.</title>
        <authorList>
            <person name="Lamendella R."/>
        </authorList>
    </citation>
    <scope>NUCLEOTIDE SEQUENCE [LARGE SCALE GENOMIC DNA]</scope>
    <source>
        <strain evidence="2 3">175.2</strain>
    </source>
</reference>
<keyword evidence="1" id="KW-0732">Signal</keyword>
<proteinExistence type="predicted"/>
<dbReference type="InterPro" id="IPR011250">
    <property type="entry name" value="OMP/PagP_B-barrel"/>
</dbReference>
<dbReference type="Pfam" id="PF04338">
    <property type="entry name" value="DUF481"/>
    <property type="match status" value="1"/>
</dbReference>
<gene>
    <name evidence="2" type="ORF">EDC90_103620</name>
</gene>
<evidence type="ECO:0000256" key="1">
    <source>
        <dbReference type="SAM" id="SignalP"/>
    </source>
</evidence>
<dbReference type="InterPro" id="IPR007433">
    <property type="entry name" value="DUF481"/>
</dbReference>
<sequence>MDRFLKTTFCSAMLLISSTYIAKAADPITETPERKMVTVTAEETGNDWHFVLTPYIWATGLSGDVSPFRQAPRVHVDQSFSDILENLNIAGFVNLYAGNGQYGIYADMMYVSTSESGGTGPVTLPGLGSVRGVDIGVDSELFAGALFGSYRLVNTDQLTVDALAGVRAFNVWTKVKAAIPSQGLSTEAESNFGWIDPAVGADFKYHVNDRFDIVGQADIGGFSAGSDLTWQAMAAVKYQMTQTSALSFGYKYMSVNYDDDGHVFDTEFQGPMLGVSFRF</sequence>
<dbReference type="Proteomes" id="UP000295097">
    <property type="component" value="Unassembled WGS sequence"/>
</dbReference>
<feature type="chain" id="PRO_5020511712" evidence="1">
    <location>
        <begin position="25"/>
        <end position="279"/>
    </location>
</feature>
<dbReference type="Gene3D" id="2.40.160.20">
    <property type="match status" value="1"/>
</dbReference>
<feature type="signal peptide" evidence="1">
    <location>
        <begin position="1"/>
        <end position="24"/>
    </location>
</feature>
<dbReference type="EMBL" id="SMAR01000036">
    <property type="protein sequence ID" value="TCT33030.1"/>
    <property type="molecule type" value="Genomic_DNA"/>
</dbReference>
<keyword evidence="3" id="KW-1185">Reference proteome</keyword>
<dbReference type="OrthoDB" id="6555107at2"/>
<dbReference type="AlphaFoldDB" id="A0A4R3NHQ7"/>
<dbReference type="RefSeq" id="WP_132313791.1">
    <property type="nucleotide sequence ID" value="NZ_SMAR01000036.1"/>
</dbReference>